<evidence type="ECO:0000313" key="3">
    <source>
        <dbReference type="Proteomes" id="UP000198548"/>
    </source>
</evidence>
<name>A0A1H7VVM2_9LACT</name>
<reference evidence="2 3" key="1">
    <citation type="submission" date="2016-10" db="EMBL/GenBank/DDBJ databases">
        <authorList>
            <person name="de Groot N.N."/>
        </authorList>
    </citation>
    <scope>NUCLEOTIDE SEQUENCE [LARGE SCALE GENOMIC DNA]</scope>
    <source>
        <strain evidence="2 3">DSM 19182</strain>
    </source>
</reference>
<sequence length="211" mass="24883">MKNYFEKSDFDLFDINGLDERMHVIRESIQPVFQHFGDTYIDHVNKYTGFEGSFHIAQHRRRTTNPPESTWSALGGNKRGYKKYPHIQIGINEEYIFMFLSLVDNPKHEKLMAEYLLSHPALWNDLPEDYYVSGDHTKTAVNKAEEEMIEKTLHRLVKVKKGEIMLGRIIRPDNDVLGDGEKQETFFKETLDVLLPVYKELLDLYQEEERK</sequence>
<gene>
    <name evidence="1" type="ORF">APU01nite_19090</name>
    <name evidence="2" type="ORF">SAMN04488100_12737</name>
</gene>
<accession>A0A1H7VVM2</accession>
<dbReference type="Pfam" id="PF06335">
    <property type="entry name" value="DUF1054"/>
    <property type="match status" value="1"/>
</dbReference>
<evidence type="ECO:0000313" key="1">
    <source>
        <dbReference type="EMBL" id="GEK89870.1"/>
    </source>
</evidence>
<dbReference type="EMBL" id="BJUX01000025">
    <property type="protein sequence ID" value="GEK89870.1"/>
    <property type="molecule type" value="Genomic_DNA"/>
</dbReference>
<protein>
    <submittedName>
        <fullName evidence="1">UPF0637 protein</fullName>
    </submittedName>
    <submittedName>
        <fullName evidence="2">Uncharacterized protein YktB, UPF0637 family</fullName>
    </submittedName>
</protein>
<dbReference type="STRING" id="426703.SAMN04488100_12737"/>
<dbReference type="InterPro" id="IPR009403">
    <property type="entry name" value="UPF0637"/>
</dbReference>
<evidence type="ECO:0000313" key="4">
    <source>
        <dbReference type="Proteomes" id="UP000321425"/>
    </source>
</evidence>
<keyword evidence="4" id="KW-1185">Reference proteome</keyword>
<dbReference type="Proteomes" id="UP000321425">
    <property type="component" value="Unassembled WGS sequence"/>
</dbReference>
<organism evidence="2 3">
    <name type="scientific">Alkalibacterium putridalgicola</name>
    <dbReference type="NCBI Taxonomy" id="426703"/>
    <lineage>
        <taxon>Bacteria</taxon>
        <taxon>Bacillati</taxon>
        <taxon>Bacillota</taxon>
        <taxon>Bacilli</taxon>
        <taxon>Lactobacillales</taxon>
        <taxon>Carnobacteriaceae</taxon>
        <taxon>Alkalibacterium</taxon>
    </lineage>
</organism>
<reference evidence="1 4" key="2">
    <citation type="submission" date="2019-07" db="EMBL/GenBank/DDBJ databases">
        <title>Whole genome shotgun sequence of Alkalibacterium putridalgicola NBRC 103243.</title>
        <authorList>
            <person name="Hosoyama A."/>
            <person name="Uohara A."/>
            <person name="Ohji S."/>
            <person name="Ichikawa N."/>
        </authorList>
    </citation>
    <scope>NUCLEOTIDE SEQUENCE [LARGE SCALE GENOMIC DNA]</scope>
    <source>
        <strain evidence="1 4">NBRC 103243</strain>
    </source>
</reference>
<dbReference type="Proteomes" id="UP000198548">
    <property type="component" value="Unassembled WGS sequence"/>
</dbReference>
<proteinExistence type="predicted"/>
<dbReference type="EMBL" id="FOBL01000027">
    <property type="protein sequence ID" value="SEM12865.1"/>
    <property type="molecule type" value="Genomic_DNA"/>
</dbReference>
<dbReference type="InterPro" id="IPR053707">
    <property type="entry name" value="UPF0637_domain_sf"/>
</dbReference>
<dbReference type="Gene3D" id="3.30.930.20">
    <property type="entry name" value="Protein of unknown function DUF1054"/>
    <property type="match status" value="1"/>
</dbReference>
<dbReference type="RefSeq" id="WP_091489110.1">
    <property type="nucleotide sequence ID" value="NZ_BJUX01000025.1"/>
</dbReference>
<evidence type="ECO:0000313" key="2">
    <source>
        <dbReference type="EMBL" id="SEM12865.1"/>
    </source>
</evidence>
<dbReference type="OrthoDB" id="9812818at2"/>
<dbReference type="AlphaFoldDB" id="A0A1H7VVM2"/>
<dbReference type="SUPFAM" id="SSF142913">
    <property type="entry name" value="YktB/PF0168-like"/>
    <property type="match status" value="1"/>
</dbReference>
<dbReference type="PIRSF" id="PIRSF021332">
    <property type="entry name" value="DUF1054"/>
    <property type="match status" value="1"/>
</dbReference>